<evidence type="ECO:0000313" key="3">
    <source>
        <dbReference type="Proteomes" id="UP000267804"/>
    </source>
</evidence>
<dbReference type="RefSeq" id="WP_120573005.1">
    <property type="nucleotide sequence ID" value="NZ_CP024087.1"/>
</dbReference>
<evidence type="ECO:0000256" key="1">
    <source>
        <dbReference type="SAM" id="MobiDB-lite"/>
    </source>
</evidence>
<reference evidence="2 3" key="1">
    <citation type="submission" date="2017-10" db="EMBL/GenBank/DDBJ databases">
        <title>Integration of genomic and chemical information greatly accelerates assignment of the full stereostructure of myelolactone, a potent inhibitor of myeloma from a marine-derived Micromonospora.</title>
        <authorList>
            <person name="Kim M.C."/>
            <person name="Machado H."/>
            <person name="Jensen P.R."/>
            <person name="Fenical W."/>
        </authorList>
    </citation>
    <scope>NUCLEOTIDE SEQUENCE [LARGE SCALE GENOMIC DNA]</scope>
    <source>
        <strain evidence="2 3">CNY-010</strain>
    </source>
</reference>
<organism evidence="2 3">
    <name type="scientific">Micromonospora tulbaghiae</name>
    <dbReference type="NCBI Taxonomy" id="479978"/>
    <lineage>
        <taxon>Bacteria</taxon>
        <taxon>Bacillati</taxon>
        <taxon>Actinomycetota</taxon>
        <taxon>Actinomycetes</taxon>
        <taxon>Micromonosporales</taxon>
        <taxon>Micromonosporaceae</taxon>
        <taxon>Micromonospora</taxon>
    </lineage>
</organism>
<accession>A0A386WTW8</accession>
<dbReference type="EMBL" id="CP024087">
    <property type="protein sequence ID" value="AYF31472.1"/>
    <property type="molecule type" value="Genomic_DNA"/>
</dbReference>
<dbReference type="AlphaFoldDB" id="A0A386WTW8"/>
<sequence length="77" mass="8177">MSSNLSAAYAANTPPPNRAEQARAAAWQPDPDHEAALRLRTENPDAYHRLPSTKRMAVGMYEADKAAAAAAGRNTAA</sequence>
<proteinExistence type="predicted"/>
<dbReference type="Proteomes" id="UP000267804">
    <property type="component" value="Chromosome"/>
</dbReference>
<protein>
    <submittedName>
        <fullName evidence="2">Uncharacterized protein</fullName>
    </submittedName>
</protein>
<dbReference type="KEGG" id="mtua:CSH63_29305"/>
<gene>
    <name evidence="2" type="ORF">CSH63_29305</name>
</gene>
<evidence type="ECO:0000313" key="2">
    <source>
        <dbReference type="EMBL" id="AYF31472.1"/>
    </source>
</evidence>
<feature type="region of interest" description="Disordered" evidence="1">
    <location>
        <begin position="1"/>
        <end position="29"/>
    </location>
</feature>
<name>A0A386WTW8_9ACTN</name>